<proteinExistence type="predicted"/>
<comment type="caution">
    <text evidence="1">The sequence shown here is derived from an EMBL/GenBank/DDBJ whole genome shotgun (WGS) entry which is preliminary data.</text>
</comment>
<protein>
    <submittedName>
        <fullName evidence="1">10023_t:CDS:1</fullName>
    </submittedName>
</protein>
<dbReference type="EMBL" id="CAJVPT010005314">
    <property type="protein sequence ID" value="CAG8518918.1"/>
    <property type="molecule type" value="Genomic_DNA"/>
</dbReference>
<evidence type="ECO:0000313" key="2">
    <source>
        <dbReference type="Proteomes" id="UP000789525"/>
    </source>
</evidence>
<dbReference type="Proteomes" id="UP000789525">
    <property type="component" value="Unassembled WGS sequence"/>
</dbReference>
<accession>A0ACA9L9X4</accession>
<sequence length="1017" mass="116404">MSFPLHALATSPLSKTSPFVTMRVDHRDSEITDERSRELLRQIVVVPKFIRTTIGFEFENLIDEGHRESEFYENLSKFFVLEKSCDADYLIPELANVVAVKWSSESQIAKQITGGLLYLHENNIVHGNLLERTRGASRVISRSSGSIACLTQPYLKISDGVVNGRKSSDIYDLEVILWEVSSSHVQPNSELINEITEGEVSSVSGIPWEYRKLYCLQHNNENSRPDIRMVAKNLGTIESTSSTKDPGILVSKGETKVDRYVETSRSCKNTSEGSFTNSIRFSERERPTFVNETDLIIADLFRYFIEIFDKQHTKRLPFLIKSYLKSAALNIIKVFQQLLRHPQKSCFTSLIGHFYEFGLGTEINYQLAFEMYARATNTIVDMDSGVRNRTSPFELFKRKNRIIGTISLGYMYYDNATVGTDVRKAFQLFSRAAKEGSSRAESWVAFCYCYGHGVERNSLKAFEMYKKSAESGNLVGQINFGCCFHEGIGTRKDENMGFQWFVKSAEGGNIKALYYVGDYYFRKSIYGIKCGTTSLCASFHSMALETRNAYIEEWRNRLIVYNALKQANITLYSFNGEFTDVTSIGRRPFEKIYEATPRSFRKVVAIKSLNLTADDTTSEIQNLKVLKSHESIIKFYSVTKRENFMRVLEYVNYGTLGQYMRENLKMMNWNVKLSLAKQIVEALYFLQLNEIIYEKLDSEDIPIRNERIKLNDFKMKGSPINGPHRSRGTQRLEPLGTTHCKTSLDLNKLGILLWEISGVAPSFGFESLRREKVDRENLPQGYIKICEGNSRAVTKSNSHMSEMDAFMRSLFKFFTELFVKQHLDMMPICIKKFIKDHDKNPAKILYHLVGRHKSYYTSMIGFFYKHSIGTIADNKMAFEFYLRATNEITDEKNDSSDIPSFIKKFKKDNKTIGQILLANIYLYGKGVAKDEQKAFRLFAKTAGEGSTRAQNYIGFCYEYGLGVEKSEVKAFELYLKAANQGNLVAQCNVGYCFQEAKENDDLDAADLLNEIVNRVNL</sequence>
<evidence type="ECO:0000313" key="1">
    <source>
        <dbReference type="EMBL" id="CAG8518918.1"/>
    </source>
</evidence>
<gene>
    <name evidence="1" type="ORF">ACOLOM_LOCUS3565</name>
</gene>
<name>A0ACA9L9X4_9GLOM</name>
<keyword evidence="2" id="KW-1185">Reference proteome</keyword>
<organism evidence="1 2">
    <name type="scientific">Acaulospora colombiana</name>
    <dbReference type="NCBI Taxonomy" id="27376"/>
    <lineage>
        <taxon>Eukaryota</taxon>
        <taxon>Fungi</taxon>
        <taxon>Fungi incertae sedis</taxon>
        <taxon>Mucoromycota</taxon>
        <taxon>Glomeromycotina</taxon>
        <taxon>Glomeromycetes</taxon>
        <taxon>Diversisporales</taxon>
        <taxon>Acaulosporaceae</taxon>
        <taxon>Acaulospora</taxon>
    </lineage>
</organism>
<reference evidence="1" key="1">
    <citation type="submission" date="2021-06" db="EMBL/GenBank/DDBJ databases">
        <authorList>
            <person name="Kallberg Y."/>
            <person name="Tangrot J."/>
            <person name="Rosling A."/>
        </authorList>
    </citation>
    <scope>NUCLEOTIDE SEQUENCE</scope>
    <source>
        <strain evidence="1">CL356</strain>
    </source>
</reference>